<dbReference type="PIRSF" id="PIRSF000887">
    <property type="entry name" value="Pesterase_MJ0037"/>
    <property type="match status" value="1"/>
</dbReference>
<evidence type="ECO:0000313" key="2">
    <source>
        <dbReference type="EMBL" id="UXY17043.1"/>
    </source>
</evidence>
<protein>
    <submittedName>
        <fullName evidence="2">Ligase-associated DNA damage response endonuclease PdeM</fullName>
        <ecNumber evidence="2">3.1.-.-</ecNumber>
    </submittedName>
</protein>
<dbReference type="RefSeq" id="WP_263126471.1">
    <property type="nucleotide sequence ID" value="NZ_CP106753.1"/>
</dbReference>
<organism evidence="2 3">
    <name type="scientific">Chitiniphilus purpureus</name>
    <dbReference type="NCBI Taxonomy" id="2981137"/>
    <lineage>
        <taxon>Bacteria</taxon>
        <taxon>Pseudomonadati</taxon>
        <taxon>Pseudomonadota</taxon>
        <taxon>Betaproteobacteria</taxon>
        <taxon>Neisseriales</taxon>
        <taxon>Chitinibacteraceae</taxon>
        <taxon>Chitiniphilus</taxon>
    </lineage>
</organism>
<dbReference type="Gene3D" id="3.60.21.10">
    <property type="match status" value="1"/>
</dbReference>
<dbReference type="SUPFAM" id="SSF56300">
    <property type="entry name" value="Metallo-dependent phosphatases"/>
    <property type="match status" value="1"/>
</dbReference>
<dbReference type="InterPro" id="IPR029052">
    <property type="entry name" value="Metallo-depent_PP-like"/>
</dbReference>
<evidence type="ECO:0000259" key="1">
    <source>
        <dbReference type="Pfam" id="PF00149"/>
    </source>
</evidence>
<keyword evidence="2" id="KW-0255">Endonuclease</keyword>
<dbReference type="Proteomes" id="UP001061302">
    <property type="component" value="Chromosome"/>
</dbReference>
<accession>A0ABY6DS32</accession>
<dbReference type="GO" id="GO:0016874">
    <property type="term" value="F:ligase activity"/>
    <property type="evidence" value="ECO:0007669"/>
    <property type="project" value="UniProtKB-KW"/>
</dbReference>
<dbReference type="NCBIfam" id="TIGR04123">
    <property type="entry name" value="P_estr_lig_assc"/>
    <property type="match status" value="1"/>
</dbReference>
<dbReference type="GO" id="GO:0004519">
    <property type="term" value="F:endonuclease activity"/>
    <property type="evidence" value="ECO:0007669"/>
    <property type="project" value="UniProtKB-KW"/>
</dbReference>
<keyword evidence="2" id="KW-0378">Hydrolase</keyword>
<dbReference type="GO" id="GO:0016787">
    <property type="term" value="F:hydrolase activity"/>
    <property type="evidence" value="ECO:0007669"/>
    <property type="project" value="UniProtKB-KW"/>
</dbReference>
<keyword evidence="3" id="KW-1185">Reference proteome</keyword>
<gene>
    <name evidence="2" type="primary">pdeM</name>
    <name evidence="2" type="ORF">N8I74_08545</name>
</gene>
<dbReference type="Pfam" id="PF00149">
    <property type="entry name" value="Metallophos"/>
    <property type="match status" value="1"/>
</dbReference>
<dbReference type="PANTHER" id="PTHR39323:SF1">
    <property type="entry name" value="BLR1149 PROTEIN"/>
    <property type="match status" value="1"/>
</dbReference>
<dbReference type="InterPro" id="IPR026336">
    <property type="entry name" value="PdeM-like"/>
</dbReference>
<dbReference type="PANTHER" id="PTHR39323">
    <property type="entry name" value="BLR1149 PROTEIN"/>
    <property type="match status" value="1"/>
</dbReference>
<evidence type="ECO:0000313" key="3">
    <source>
        <dbReference type="Proteomes" id="UP001061302"/>
    </source>
</evidence>
<dbReference type="EMBL" id="CP106753">
    <property type="protein sequence ID" value="UXY17043.1"/>
    <property type="molecule type" value="Genomic_DNA"/>
</dbReference>
<sequence length="220" mass="23950">MSHLALSLAGETLWLLPDKALYWPARRLLLLADLHLGKAATFRARGQPVPDGTTATNLARLDAVLARYETTSLIFLGDLLHAREALTPALLERLAAWRARHPGLDCLLVRGNHDRHAGPLPDALGIDTVAEQPAGPFLLRHEPHREPGRIVLAGHVHPAYVLQGPGRDRVRLPCFSIEDDLGVLPAFGDFTGSWTVASAPGRRIYLVGDGQVWPVPPVRG</sequence>
<dbReference type="InterPro" id="IPR004843">
    <property type="entry name" value="Calcineurin-like_PHP"/>
</dbReference>
<name>A0ABY6DS32_9NEIS</name>
<reference evidence="2" key="1">
    <citation type="submission" date="2022-10" db="EMBL/GenBank/DDBJ databases">
        <title>Chitiniphilus purpureus sp. nov., a novel chitin-degrading bacterium isolated from crawfish pond sediment.</title>
        <authorList>
            <person name="Li K."/>
        </authorList>
    </citation>
    <scope>NUCLEOTIDE SEQUENCE</scope>
    <source>
        <strain evidence="2">CD1</strain>
    </source>
</reference>
<dbReference type="EC" id="3.1.-.-" evidence="2"/>
<proteinExistence type="predicted"/>
<dbReference type="InterPro" id="IPR024173">
    <property type="entry name" value="Pesterase_MJ0037-like"/>
</dbReference>
<feature type="domain" description="Calcineurin-like phosphoesterase" evidence="1">
    <location>
        <begin position="27"/>
        <end position="118"/>
    </location>
</feature>
<keyword evidence="2" id="KW-0436">Ligase</keyword>
<keyword evidence="2" id="KW-0540">Nuclease</keyword>